<dbReference type="Pfam" id="PF13513">
    <property type="entry name" value="HEAT_EZ"/>
    <property type="match status" value="1"/>
</dbReference>
<evidence type="ECO:0000256" key="4">
    <source>
        <dbReference type="ARBA" id="ARBA00022737"/>
    </source>
</evidence>
<feature type="domain" description="Dynein axonemal assembly factor 5 TPR repeats" evidence="8">
    <location>
        <begin position="146"/>
        <end position="288"/>
    </location>
</feature>
<evidence type="ECO:0000256" key="1">
    <source>
        <dbReference type="ARBA" id="ARBA00004496"/>
    </source>
</evidence>
<evidence type="ECO:0000259" key="7">
    <source>
        <dbReference type="Pfam" id="PF03810"/>
    </source>
</evidence>
<accession>A0A367KM96</accession>
<keyword evidence="4" id="KW-0677">Repeat</keyword>
<reference evidence="9 10" key="1">
    <citation type="journal article" date="2018" name="G3 (Bethesda)">
        <title>Phylogenetic and Phylogenomic Definition of Rhizopus Species.</title>
        <authorList>
            <person name="Gryganskyi A.P."/>
            <person name="Golan J."/>
            <person name="Dolatabadi S."/>
            <person name="Mondo S."/>
            <person name="Robb S."/>
            <person name="Idnurm A."/>
            <person name="Muszewska A."/>
            <person name="Steczkiewicz K."/>
            <person name="Masonjones S."/>
            <person name="Liao H.L."/>
            <person name="Gajdeczka M.T."/>
            <person name="Anike F."/>
            <person name="Vuek A."/>
            <person name="Anishchenko I.M."/>
            <person name="Voigt K."/>
            <person name="de Hoog G.S."/>
            <person name="Smith M.E."/>
            <person name="Heitman J."/>
            <person name="Vilgalys R."/>
            <person name="Stajich J.E."/>
        </authorList>
    </citation>
    <scope>NUCLEOTIDE SEQUENCE [LARGE SCALE GENOMIC DNA]</scope>
    <source>
        <strain evidence="9 10">LSU 92-RS-03</strain>
    </source>
</reference>
<dbReference type="GO" id="GO:0005737">
    <property type="term" value="C:cytoplasm"/>
    <property type="evidence" value="ECO:0007669"/>
    <property type="project" value="UniProtKB-SubCell"/>
</dbReference>
<comment type="caution">
    <text evidence="9">The sequence shown here is derived from an EMBL/GenBank/DDBJ whole genome shotgun (WGS) entry which is preliminary data.</text>
</comment>
<dbReference type="STRING" id="4846.A0A367KM96"/>
<dbReference type="InterPro" id="IPR057978">
    <property type="entry name" value="TPR_DAAF5"/>
</dbReference>
<dbReference type="InterPro" id="IPR040122">
    <property type="entry name" value="Importin_beta"/>
</dbReference>
<keyword evidence="5" id="KW-0653">Protein transport</keyword>
<evidence type="ECO:0000259" key="8">
    <source>
        <dbReference type="Pfam" id="PF25757"/>
    </source>
</evidence>
<evidence type="ECO:0000313" key="9">
    <source>
        <dbReference type="EMBL" id="RCI03281.1"/>
    </source>
</evidence>
<dbReference type="Proteomes" id="UP000253551">
    <property type="component" value="Unassembled WGS sequence"/>
</dbReference>
<feature type="domain" description="Importin N-terminal" evidence="7">
    <location>
        <begin position="34"/>
        <end position="98"/>
    </location>
</feature>
<dbReference type="OrthoDB" id="951172at2759"/>
<proteinExistence type="predicted"/>
<dbReference type="Gene3D" id="1.25.10.10">
    <property type="entry name" value="Leucine-rich Repeat Variant"/>
    <property type="match status" value="1"/>
</dbReference>
<dbReference type="InterPro" id="IPR016024">
    <property type="entry name" value="ARM-type_fold"/>
</dbReference>
<feature type="compositionally biased region" description="Basic and acidic residues" evidence="6">
    <location>
        <begin position="332"/>
        <end position="341"/>
    </location>
</feature>
<protein>
    <submittedName>
        <fullName evidence="9">Uncharacterized protein</fullName>
    </submittedName>
</protein>
<evidence type="ECO:0000256" key="6">
    <source>
        <dbReference type="SAM" id="MobiDB-lite"/>
    </source>
</evidence>
<dbReference type="InterPro" id="IPR001494">
    <property type="entry name" value="Importin-beta_N"/>
</dbReference>
<dbReference type="InterPro" id="IPR011989">
    <property type="entry name" value="ARM-like"/>
</dbReference>
<evidence type="ECO:0000256" key="3">
    <source>
        <dbReference type="ARBA" id="ARBA00022490"/>
    </source>
</evidence>
<evidence type="ECO:0000256" key="5">
    <source>
        <dbReference type="ARBA" id="ARBA00022927"/>
    </source>
</evidence>
<dbReference type="PANTHER" id="PTHR10527">
    <property type="entry name" value="IMPORTIN BETA"/>
    <property type="match status" value="1"/>
</dbReference>
<sequence>MEQWQPDQQRLRELAIMLRNAANPNAQDQGLLNQRLELLNENPYYNAYLIHILIKSTDQDINMRLVAGKQLEKNIKNNMHLISTSALNYIKQACIKALTYPDSLVSQVVSSVMALIVIKGRVFHWIEALYFLTYQLDSLDSLSVETALDTLVTICKEAARELDEEIQEIRPMNFILLKLVKIVTNPRSSWRAKAIDGIRQFIPLPSFDNHITTILPVLYARTIDTDTHVRQELGRTFSILWQMYPKQLKPYLHPTIEYMIQITEDPNETVALCACDFWIEYAHADLYHHDLVPYLPRLVQCLLKIMVYSESDLSELSRKGDIYDTGPSLEYSPKDLMRGPEEPESDELQNTTDDEEYDDELNDFDDEEFYSQISLRESSAGTLEALSIAFEKDFASALLDQLLNKTLCDQNWLVRESGILALGAAAEGGIEVISNYLRHLIPYLLHTLQDPQPLIRATSCWVISRFSKWLVVQYDTSKEGREHYFEPVLSALLNRILDTNKQVQLSACTAITIMEENASYRIVSYIYSILIQTNRAFAFYHRKNRLILYDTLGTLADSAKEALNNQTYIRLLMPPLITKWNELADNDTDLYPLLELQIRAEEYMDMSDTPNVQVLIAALDLLSGIVRGLGPSIRPLLSKTSPPLLPLLATCIHYPLSDVLQSTFMLIGDITMDCFDLLEPFVPDILDSLTCAIQNPELTLVYNNALWAIGEIVMRWKSNTSQHVPTLVDRTTSLLDHDEEKIRENAMSALGRLGLTWPKQVAPYLPQFVKSWLNKSMSVREGDEKDSAFRGLCAMIELNPRGVQKQELYLLLVAISSWKSPSPLLLKDLHK</sequence>
<feature type="compositionally biased region" description="Acidic residues" evidence="6">
    <location>
        <begin position="342"/>
        <end position="359"/>
    </location>
</feature>
<evidence type="ECO:0000256" key="2">
    <source>
        <dbReference type="ARBA" id="ARBA00022448"/>
    </source>
</evidence>
<comment type="subcellular location">
    <subcellularLocation>
        <location evidence="1">Cytoplasm</location>
    </subcellularLocation>
</comment>
<keyword evidence="2" id="KW-0813">Transport</keyword>
<name>A0A367KM96_RHIST</name>
<keyword evidence="10" id="KW-1185">Reference proteome</keyword>
<evidence type="ECO:0000313" key="10">
    <source>
        <dbReference type="Proteomes" id="UP000253551"/>
    </source>
</evidence>
<feature type="non-terminal residue" evidence="9">
    <location>
        <position position="831"/>
    </location>
</feature>
<dbReference type="EMBL" id="PJQM01001078">
    <property type="protein sequence ID" value="RCI03281.1"/>
    <property type="molecule type" value="Genomic_DNA"/>
</dbReference>
<dbReference type="GO" id="GO:0031267">
    <property type="term" value="F:small GTPase binding"/>
    <property type="evidence" value="ECO:0007669"/>
    <property type="project" value="InterPro"/>
</dbReference>
<dbReference type="Pfam" id="PF25757">
    <property type="entry name" value="TPR_DNAAF5"/>
    <property type="match status" value="1"/>
</dbReference>
<dbReference type="SUPFAM" id="SSF48371">
    <property type="entry name" value="ARM repeat"/>
    <property type="match status" value="1"/>
</dbReference>
<organism evidence="9 10">
    <name type="scientific">Rhizopus stolonifer</name>
    <name type="common">Rhizopus nigricans</name>
    <dbReference type="NCBI Taxonomy" id="4846"/>
    <lineage>
        <taxon>Eukaryota</taxon>
        <taxon>Fungi</taxon>
        <taxon>Fungi incertae sedis</taxon>
        <taxon>Mucoromycota</taxon>
        <taxon>Mucoromycotina</taxon>
        <taxon>Mucoromycetes</taxon>
        <taxon>Mucorales</taxon>
        <taxon>Mucorineae</taxon>
        <taxon>Rhizopodaceae</taxon>
        <taxon>Rhizopus</taxon>
    </lineage>
</organism>
<dbReference type="GO" id="GO:0006606">
    <property type="term" value="P:protein import into nucleus"/>
    <property type="evidence" value="ECO:0007669"/>
    <property type="project" value="InterPro"/>
</dbReference>
<dbReference type="Pfam" id="PF03810">
    <property type="entry name" value="IBN_N"/>
    <property type="match status" value="1"/>
</dbReference>
<gene>
    <name evidence="9" type="ORF">CU098_011053</name>
</gene>
<dbReference type="AlphaFoldDB" id="A0A367KM96"/>
<feature type="region of interest" description="Disordered" evidence="6">
    <location>
        <begin position="324"/>
        <end position="359"/>
    </location>
</feature>
<keyword evidence="3" id="KW-0963">Cytoplasm</keyword>